<name>A0A0N4YRD1_NIPBR</name>
<keyword evidence="1" id="KW-1133">Transmembrane helix</keyword>
<keyword evidence="1" id="KW-0812">Transmembrane</keyword>
<dbReference type="AlphaFoldDB" id="A0A0N4YRD1"/>
<reference evidence="2" key="1">
    <citation type="submission" date="2017-02" db="UniProtKB">
        <authorList>
            <consortium name="WormBaseParasite"/>
        </authorList>
    </citation>
    <scope>IDENTIFICATION</scope>
</reference>
<protein>
    <submittedName>
        <fullName evidence="2">Transmembrane protein</fullName>
    </submittedName>
</protein>
<keyword evidence="1" id="KW-0472">Membrane</keyword>
<sequence length="188" mass="21212">LSKIQVSIRKERVKRSIGDLAKAVHLVEFDENSKGDIRQKRDINDEVVKVDARCNNDVLRTIIVENTDRVTAVSKRRIQAECERRLEGRDIERGVRREYGGGGSGEIGYVFGCLSYEVVLVVVGAITLISITIPVFMEENREALRLAVVGVKIIWCMFVLIGVLKKSDVCMLLCIMCNVSEDSYSRIY</sequence>
<evidence type="ECO:0000313" key="2">
    <source>
        <dbReference type="WBParaSite" id="NBR_0001980301-mRNA-1"/>
    </source>
</evidence>
<proteinExistence type="predicted"/>
<evidence type="ECO:0000256" key="1">
    <source>
        <dbReference type="SAM" id="Phobius"/>
    </source>
</evidence>
<accession>A0A0N4YRD1</accession>
<dbReference type="WBParaSite" id="NBR_0001980301-mRNA-1">
    <property type="protein sequence ID" value="NBR_0001980301-mRNA-1"/>
    <property type="gene ID" value="NBR_0001980301"/>
</dbReference>
<organism evidence="2">
    <name type="scientific">Nippostrongylus brasiliensis</name>
    <name type="common">Rat hookworm</name>
    <dbReference type="NCBI Taxonomy" id="27835"/>
    <lineage>
        <taxon>Eukaryota</taxon>
        <taxon>Metazoa</taxon>
        <taxon>Ecdysozoa</taxon>
        <taxon>Nematoda</taxon>
        <taxon>Chromadorea</taxon>
        <taxon>Rhabditida</taxon>
        <taxon>Rhabditina</taxon>
        <taxon>Rhabditomorpha</taxon>
        <taxon>Strongyloidea</taxon>
        <taxon>Heligmosomidae</taxon>
        <taxon>Nippostrongylus</taxon>
    </lineage>
</organism>
<feature type="transmembrane region" description="Helical" evidence="1">
    <location>
        <begin position="118"/>
        <end position="137"/>
    </location>
</feature>
<feature type="transmembrane region" description="Helical" evidence="1">
    <location>
        <begin position="143"/>
        <end position="164"/>
    </location>
</feature>